<keyword evidence="3" id="KW-0889">Transcription antitermination</keyword>
<dbReference type="GO" id="GO:0031564">
    <property type="term" value="P:transcription antitermination"/>
    <property type="evidence" value="ECO:0007669"/>
    <property type="project" value="UniProtKB-KW"/>
</dbReference>
<protein>
    <recommendedName>
        <fullName evidence="8">K Homology domain-containing protein</fullName>
    </recommendedName>
</protein>
<keyword evidence="2" id="KW-0963">Cytoplasm</keyword>
<evidence type="ECO:0000256" key="2">
    <source>
        <dbReference type="ARBA" id="ARBA00022490"/>
    </source>
</evidence>
<evidence type="ECO:0000256" key="6">
    <source>
        <dbReference type="ARBA" id="ARBA00023163"/>
    </source>
</evidence>
<dbReference type="SMART" id="SM00322">
    <property type="entry name" value="KH"/>
    <property type="match status" value="2"/>
</dbReference>
<evidence type="ECO:0000259" key="8">
    <source>
        <dbReference type="SMART" id="SM00322"/>
    </source>
</evidence>
<feature type="domain" description="K Homology" evidence="8">
    <location>
        <begin position="107"/>
        <end position="227"/>
    </location>
</feature>
<dbReference type="InterPro" id="IPR030842">
    <property type="entry name" value="TF_NusA_bacterial"/>
</dbReference>
<keyword evidence="1" id="KW-0806">Transcription termination</keyword>
<reference evidence="9" key="1">
    <citation type="submission" date="2018-05" db="EMBL/GenBank/DDBJ databases">
        <authorList>
            <person name="Lanie J.A."/>
            <person name="Ng W.-L."/>
            <person name="Kazmierczak K.M."/>
            <person name="Andrzejewski T.M."/>
            <person name="Davidsen T.M."/>
            <person name="Wayne K.J."/>
            <person name="Tettelin H."/>
            <person name="Glass J.I."/>
            <person name="Rusch D."/>
            <person name="Podicherti R."/>
            <person name="Tsui H.-C.T."/>
            <person name="Winkler M.E."/>
        </authorList>
    </citation>
    <scope>NUCLEOTIDE SEQUENCE</scope>
</reference>
<dbReference type="SUPFAM" id="SSF54814">
    <property type="entry name" value="Prokaryotic type KH domain (KH-domain type II)"/>
    <property type="match status" value="2"/>
</dbReference>
<keyword evidence="6" id="KW-0804">Transcription</keyword>
<proteinExistence type="predicted"/>
<organism evidence="9">
    <name type="scientific">marine metagenome</name>
    <dbReference type="NCBI Taxonomy" id="408172"/>
    <lineage>
        <taxon>unclassified sequences</taxon>
        <taxon>metagenomes</taxon>
        <taxon>ecological metagenomes</taxon>
    </lineage>
</organism>
<evidence type="ECO:0000256" key="3">
    <source>
        <dbReference type="ARBA" id="ARBA00022814"/>
    </source>
</evidence>
<dbReference type="GO" id="GO:0003723">
    <property type="term" value="F:RNA binding"/>
    <property type="evidence" value="ECO:0007669"/>
    <property type="project" value="UniProtKB-KW"/>
</dbReference>
<sequence length="331" mass="36508">MIVSRADEILLRRLFEQEVPEIYNGAVEIVGIARESGSRSKVAVRAKQDGVDPVGSCVGLRGVRIQSIVNELQGEKIDILEWSRDSNRYIQNALSPSEVLRVDVNNDNNTAVAIVPNRHLSLAIGKEGQNARLAAKLCGWAVDIKSDMDVDLTAYEKQEEQSTPEIPEAQEATLTDEELYELVSSNLETSNSASEQDSSIAVESQEINVEKIEAADVVVEEIGEILQTESQDTEDKTEDALTPEEELLLLELEEEESQRTQPEETAAAISELPEDIWSVHRSGAGSSQAGSIRFAEDIDELKAGVTGRRERRGGGRSQNRKKGQGNNKRRR</sequence>
<dbReference type="CDD" id="cd22529">
    <property type="entry name" value="KH-II_NusA_rpt2"/>
    <property type="match status" value="1"/>
</dbReference>
<dbReference type="EMBL" id="UINC01055528">
    <property type="protein sequence ID" value="SVB74515.1"/>
    <property type="molecule type" value="Genomic_DNA"/>
</dbReference>
<dbReference type="InterPro" id="IPR004087">
    <property type="entry name" value="KH_dom"/>
</dbReference>
<evidence type="ECO:0000256" key="1">
    <source>
        <dbReference type="ARBA" id="ARBA00022472"/>
    </source>
</evidence>
<dbReference type="PANTHER" id="PTHR22648">
    <property type="entry name" value="TRANSCRIPTION TERMINATION FACTOR NUSA"/>
    <property type="match status" value="1"/>
</dbReference>
<dbReference type="InterPro" id="IPR058582">
    <property type="entry name" value="KH_NusA_2nd"/>
</dbReference>
<feature type="compositionally biased region" description="Basic residues" evidence="7">
    <location>
        <begin position="318"/>
        <end position="331"/>
    </location>
</feature>
<dbReference type="Pfam" id="PF26594">
    <property type="entry name" value="KH_NusA_2nd"/>
    <property type="match status" value="1"/>
</dbReference>
<dbReference type="PANTHER" id="PTHR22648:SF0">
    <property type="entry name" value="TRANSCRIPTION TERMINATION_ANTITERMINATION PROTEIN NUSA"/>
    <property type="match status" value="1"/>
</dbReference>
<dbReference type="FunFam" id="3.30.300.20:FF:000005">
    <property type="entry name" value="Transcription termination/antitermination protein NusA"/>
    <property type="match status" value="1"/>
</dbReference>
<dbReference type="FunFam" id="3.30.300.20:FF:000002">
    <property type="entry name" value="Transcription termination/antitermination protein NusA"/>
    <property type="match status" value="1"/>
</dbReference>
<gene>
    <name evidence="9" type="ORF">METZ01_LOCUS227369</name>
</gene>
<evidence type="ECO:0000256" key="5">
    <source>
        <dbReference type="ARBA" id="ARBA00023015"/>
    </source>
</evidence>
<evidence type="ECO:0000313" key="9">
    <source>
        <dbReference type="EMBL" id="SVB74515.1"/>
    </source>
</evidence>
<dbReference type="GO" id="GO:0005829">
    <property type="term" value="C:cytosol"/>
    <property type="evidence" value="ECO:0007669"/>
    <property type="project" value="TreeGrafter"/>
</dbReference>
<accession>A0A382GIE4</accession>
<keyword evidence="4" id="KW-0694">RNA-binding</keyword>
<feature type="domain" description="K Homology" evidence="8">
    <location>
        <begin position="36"/>
        <end position="99"/>
    </location>
</feature>
<feature type="region of interest" description="Disordered" evidence="7">
    <location>
        <begin position="281"/>
        <end position="331"/>
    </location>
</feature>
<dbReference type="Pfam" id="PF13184">
    <property type="entry name" value="KH_NusA_1st"/>
    <property type="match status" value="1"/>
</dbReference>
<name>A0A382GIE4_9ZZZZ</name>
<dbReference type="AlphaFoldDB" id="A0A382GIE4"/>
<dbReference type="InterPro" id="IPR009019">
    <property type="entry name" value="KH_sf_prok-type"/>
</dbReference>
<evidence type="ECO:0000256" key="7">
    <source>
        <dbReference type="SAM" id="MobiDB-lite"/>
    </source>
</evidence>
<dbReference type="InterPro" id="IPR025249">
    <property type="entry name" value="TF_NusA_KH_1st"/>
</dbReference>
<dbReference type="GO" id="GO:0006353">
    <property type="term" value="P:DNA-templated transcription termination"/>
    <property type="evidence" value="ECO:0007669"/>
    <property type="project" value="UniProtKB-KW"/>
</dbReference>
<dbReference type="InterPro" id="IPR015946">
    <property type="entry name" value="KH_dom-like_a/b"/>
</dbReference>
<evidence type="ECO:0000256" key="4">
    <source>
        <dbReference type="ARBA" id="ARBA00022884"/>
    </source>
</evidence>
<dbReference type="Gene3D" id="3.30.300.20">
    <property type="match status" value="2"/>
</dbReference>
<keyword evidence="5" id="KW-0805">Transcription regulation</keyword>
<dbReference type="CDD" id="cd02134">
    <property type="entry name" value="KH-II_NusA_rpt1"/>
    <property type="match status" value="1"/>
</dbReference>